<feature type="compositionally biased region" description="Low complexity" evidence="7">
    <location>
        <begin position="20"/>
        <end position="34"/>
    </location>
</feature>
<feature type="region of interest" description="Disordered" evidence="7">
    <location>
        <begin position="85"/>
        <end position="299"/>
    </location>
</feature>
<dbReference type="InterPro" id="IPR003959">
    <property type="entry name" value="ATPase_AAA_core"/>
</dbReference>
<dbReference type="GO" id="GO:0005524">
    <property type="term" value="F:ATP binding"/>
    <property type="evidence" value="ECO:0007669"/>
    <property type="project" value="InterPro"/>
</dbReference>
<dbReference type="InterPro" id="IPR031248">
    <property type="entry name" value="RNF213"/>
</dbReference>
<evidence type="ECO:0000256" key="2">
    <source>
        <dbReference type="ARBA" id="ARBA00022490"/>
    </source>
</evidence>
<evidence type="ECO:0000313" key="9">
    <source>
        <dbReference type="EMBL" id="KAG0566244.1"/>
    </source>
</evidence>
<dbReference type="InterPro" id="IPR003593">
    <property type="entry name" value="AAA+_ATPase"/>
</dbReference>
<keyword evidence="5" id="KW-0862">Zinc</keyword>
<dbReference type="PROSITE" id="PS51981">
    <property type="entry name" value="ZF_RZ"/>
    <property type="match status" value="1"/>
</dbReference>
<dbReference type="PANTHER" id="PTHR22605:SF1">
    <property type="entry name" value="RZ-TYPE DOMAIN-CONTAINING PROTEIN"/>
    <property type="match status" value="1"/>
</dbReference>
<keyword evidence="6" id="KW-0391">Immunity</keyword>
<keyword evidence="3" id="KW-0479">Metal-binding</keyword>
<sequence>MEETNETAINCVQSPSIRENVPSNNDSSSVPSSNLKIQTEAYSVTQQDKMPSIQEGRGEQLADWETTLEQSLPQFSTDDRNVLTESTAANSEEQARLSNPHSRSYTPGEKSVVFQELERAAGGPCSSDQSLSSDNSPRRSPEEPTAVGMSEEVVEPSEIKGVGSQEQQPYDNGKSNSDENSSCYDSPRSSPDAESGICSSYESSSSVNSPSSTSNNLNSDSPSELIAVVGGPSSSENVGPSPSEGEGPSTSEDTPSMLVSDTRKRHSDPHEIDNEPSVHSSRGTSADLKEDPHSRSLLSGPPRLVPIAVYLVAPKSVEVLEIRLGKATRYEPIMEEFSLGKGIDGKLYALYSRGEFRYSPREAISVVYTTRSEENDRPGSVFGDFSLVSSIKNRVLDAVVGERSSTVKETRVRLPNHGVHVDVCNDQGEIKTPRLYNLIEWLAVLRILVASSSKFSLQDSFSEYFHKRPNQLIAMFVSWKQESSEALRIVLQWASHLQDEFRKDSDSRPKEQAHQDLVAKQGLFSVALLEIFVALRSLPDRLAIKEEDLASAFLETLVPLQGFFRGVRADSSFLQQEEVRNVLQATMGHLVSCVSPFIFSWVDHLDLFAFFDPTLSFLNGWSPFRFGDMSNREVSRTREKYEDAIRKLCCSSCFRSPPERLVSSRCALKAAPTIPELLQAAHTFEERGLLLGEDSNTDAEHVQVVVEALDEFFSKITEQHEKPGAKKARLQRQLELALTVEPSMVYPFLSASFREHLLEVLQEIVDLDEQSQGVMKDPLFFVKSRGKTLTDTILSLVTSPYAFNTPLQPYEVRFIRSLSAATNSKIYDAGKAALVSLINREISNPEFHEVLKVWIQGAARKKAASIYLPPHSFLAVLEELLDAGVETSLASPLSQMAMSMAEEECRSLPAFLQDSKNIKLSQARLVQEHYLNAAGRMMEAVLVASQTRNQLGKTASDSLEAVCQQTNRGTLVFLNPIGEQLCFKLLDTTMKACIDLQGELELRPIETVVEFKFATLLMQIEKCPQSVRSHALYKDIRKAFETVGSLLKSGRVSLRYVNLDPVRGDWERIFQIFGNPSFVTALEEAHKELVVYRKRLEGFKVLVYDISEFLTKNNITVEGCTKWRDWFERRSSEWENFTLSEINSSPNHWPSEVHKAVYEYLDPVVNLHRSRIFLNVLREVALDRAGGNDGLVQRIPSSVENVVILETSMSTVAGVLFPQAVNQYQDEMRLFVAYDINFDKIIMERVCILLNEVDPDAVEIEFELARKQLGGGSTRTHDLLKRRSDKETNIVDYLQFWKGVNVLRELHTILPLVASVFDLDQDCGGLVSRIWNVITECTPRCSLRCFREVLQKDGQNLLAQFSTSEVDTLKELTKTGELVMFLRETVQEELRHLLDAVEDPNATQTWEGLINDLIDLQRIFRPILSAKMVTFEDLRASIFGEHKTSSSNFLCEKLKACNKEASKLRRYFQGVANRMHKDNDQIASILKSGKYHFLLNEDGCSLELKCNDAGLALPESSESSDKSKSVASSQAVKLYNLPQLQELRSRARWTIASNAYVKKSKTAQAFGTDEEIETSERSAIVFISHIDVAEQIVAVLTKLHSCGHFSYAKFERVIPSFAELQILADLLKSELGCWEGAMAKARNDFLCLNFFRSVELRLIVQEIMQNKSNQSEEKLEHCLDLFKWTGISSVNLESVRRLASRSKVPQSVTQIANRNEGLIYNCLRIISSVIDSSIFQRKFNGRPANDKAEGRQGIILADVDDPQGELNAIATLFAERDLVLQGSASHVIICGPLTAWEDIYLLTLRYLKNVGQKDYFYCIAYIERLSFDCLSQLLTLFQNIVNEYPVCENELALVSCSRSKILQTLSQRLQIQVRHMASRTTDAIGNEADGRYSKMWVITSDLPGMGKTRHVQKFAETNHVNCMRTLTISGEVSRNLLIQRLKKLFTQPPNQSTSSVFLHLDISVSENPETLNDLLFELLVLGCLKSDSAGLFHLPTQHVAIEVANTYHNFLASKLPVCRWFKTEHLVWNIHNFVPSNSETSDDQFVYNYLQKLQDGNVDAWNPDGKQPNRKIAIIPFTQCRQLLDRHFVEHLTDRRSISFSLLRTFTKFFAQQLREFSECPFFVPENLAFMRAQPNTRSTIVRSILEVSRDLSIRSVKAWLDEQQEPTVSANTEALMTARMDNMLRWSDSKHVMIFFHLTGRIAVLYKEPRHVPSSLVDLFHKQKGKLPHYESLTSEQLYEELWPILHRTQPPARDSLYVLTADNFLKMALIFTKVKANVPVVIMGETGCGKTSLLRQLAHYCCVAFLSITLHAGTTEDDIRKFLVDAEAQASNQLVWAFLDEINACNHLGFLVGVVCHHLLDGRALHHNVKILAACNPYRKHDSRKQRAGLSARRMLKSGNVEHLDKAYTVHPLPEALVENVQDFGVLNVKDERLYIEAMVLRSTKDKVMSFPFIKLLVMSQVFVKEKCGEASVSLRDARRCIDLFNFFCHDLTNRPQSTTLPAKHRERRAALLSFAHCYYYRLESDKERTEYKAEYVKIMNAMNWRKKLTMSTYSEAKFEKELIEEQMALLDHMEIEPGIAKNQALRENVFVTLTCILQKIPLFVVGKPGSGKTLSLQLIFSNLRGSGMKDPYFRLQPTMFMFSYQGSESSTSEGILKVFEKAYRCVEDNKKKNVNAVVVVVLDEVGLAEISSHNPLKVLHSLLEPDGDQQVAVVGISNWGLDAAKMNRAIHISQPDPCVKDLVATGEAILDSYGMRKIYGDEQMIEMKWLAKVYHEYHEKQSKPDFHGLRDFYSLIKSLRGNPENPTKWTSGDLKQALWRNFGGSPNDTDLLISILSQYFRKLRFDPPPALDLVKANLDDKDARHLMLISTGESAIGIVESMLPREQLIIVHGSKYKDDCSDDYAYLMLSNIILHMEAGRHIVLKGVERIWSSLYDMLNQHYTIVSGRRNCRIAIGAFSNPMCFVHENFRCIVVVDRSKVQGLDPPFLNRFEKQVLTWEAILTPQQKEIEGLLKKWVKGMACISEDDSNIENLSFCESDLFANYSADTVASLVLLISNSMSPSNNTAFLDRCKEELLLTAYPDGMMRAHYSRTCLQESPDAKIWTDKYFRRPGDQESLLYKIQHHIGDEALWKDNLGIKLVVTTRSNIHTDIRLLLEKLPVKMQIIKLGDFTAERQLNAAIQQWSKSENDLLIIQSDTVFDKDHLPLAKVHVERARTALLAQAQSQSRHVVFILHSHRGEQQTALPFSFLSGWKQITLDQLNQEHTDYREYLDKSIAELVQSEKLREGQKLMVKVLTWSFLCIKYPRGKQSALYCQKMVEKICNDKDLCDCFARRAVIWLEEDAKNERESGKLWQTSVVCNRGRLALASNLHYAFLQYIEEKFREPIARLIYVLENKSALGSYFNMTHVQKALWRKVFMDREMINIENVPQPMHPEGYIIKDPMELKLPFSSLYAEHVDTLMQELYLARVSNLGDDDDGARSLPLEMAKDVSASLQSKESMLKIEQCAMANPHDYCHDFAMLYAPYQSSLRPASQALVFEWLLREKVPDLKPLMLHALVWTKLGTLKAQALLASSCYTEDEISTEVKITRSSNVFTRDFDDRFASKCVLKMLPLDKRVIEKAGGLEKWLHQFGILIKLVSNISIGGPRIASIMLMLQVLKDFAQLVIWPLSIALEDLCSLAYWFERQRFVPSPDSLITKIMSLVPNMNTLRGTNRDVYFRFVASTFSRLLDSTSVTQGDISAMSTVIFNFNAPTCLMKGVVARLLHKAAQLLIPAAPKLDCPPCLELFLLNCRNVIREQPWSSETYEPFVLLSDVIYESVKASITPELLSGVDKDIEAFSFNKFHSCVSLMTKELTLPSGRLNLRVACSFALLRNIMEVLAQDLVTVQKKDPTIFKPRLAPVITKALTEFFNQNHSNVLAMKQYLMKVLRYHCGFSIQNVSYLANECRSNNSLKLYSLILDWEMLKEVDNPLGFNPFTTLFPNYERADELLWNTLYSEGEKLQMLKRRIQDLRVDEQGGMASAVASKIFLVQASRNLFEKEVSFTNWLQQEATLQSWDKKWVDAVHCLAGTGPLQLISGTTTSEQLQFRTVAAHILLVVSSFSSRSPLRECMTLEVDEYVLALPDNLLAALQGALNSKERLGEYKHSCGYMYVIGNCTQPNQRAKCPNCGGRIGGSDHVLDAGNVRLEHTIEKGYIPDHVARSDPMYTVRGLEMKAFRALRLVVHYCILLGLFLGHSAKNFAKKLSMPVSSVVKEVETLIEEDLVKLGTLLNCNREVTYRFMHSVVASMATQLPAEPLNTPEKRRQYEMSFGRLVKSLSERNVHQSVADYIDAHRGRHELTELLEERRLPPFPAATAAFTRILVLPNFKNYQAMYMQDETRRKDYPIVGKFFEHMERLSEMKHLMGLVRFSKAVHEQLCSKVTRPEAASRTVGEYLSSLTDVKDRHIQKWFPDFAKAWNVMRLKVTAFECTEFKKGIPEMNVDASIGFCLVESRDLGIYLAAILDHLRTIQNTFLGEVAAIIQNQATTEGSSPQSVKVQMCKAEEVIDFDEQWPHTIVCHAGMANLQFSQGQNSIYDEHTIAQRLQNHLVDQKPLLDPWEPFLYKHEAFHKHMTILSDVGELVRQLPLGSETLQGIQNEIEFTGTVGAGRYLATLDLSLGFLRRTGGDPTEALSSYCKRWLGDEALLITRMHSFRTVQLQHIVSLYEGLEDSASVGIEALVNSRYRTPLTPNLVEELESSVEVKRPWQDTTTPADDSDPKISAELFHGMLRRFLFRYLISDQLNATVPLSIYITDPRLIRWPEDVVDDVDDAFPPSLLVEHSHATYVYLSEMLKVGKAK</sequence>
<dbReference type="InterPro" id="IPR046439">
    <property type="entry name" value="ZF_RZ_dom"/>
</dbReference>
<comment type="caution">
    <text evidence="9">The sequence shown here is derived from an EMBL/GenBank/DDBJ whole genome shotgun (WGS) entry which is preliminary data.</text>
</comment>
<feature type="compositionally biased region" description="Polar residues" evidence="7">
    <location>
        <begin position="164"/>
        <end position="189"/>
    </location>
</feature>
<dbReference type="FunFam" id="3.40.50.300:FF:003494">
    <property type="entry name" value="Predicted protein"/>
    <property type="match status" value="1"/>
</dbReference>
<evidence type="ECO:0000259" key="8">
    <source>
        <dbReference type="PROSITE" id="PS51981"/>
    </source>
</evidence>
<keyword evidence="4" id="KW-0863">Zinc-finger</keyword>
<dbReference type="SUPFAM" id="SSF52540">
    <property type="entry name" value="P-loop containing nucleoside triphosphate hydrolases"/>
    <property type="match status" value="2"/>
</dbReference>
<feature type="compositionally biased region" description="Polar residues" evidence="7">
    <location>
        <begin position="85"/>
        <end position="105"/>
    </location>
</feature>
<evidence type="ECO:0000256" key="5">
    <source>
        <dbReference type="ARBA" id="ARBA00022833"/>
    </source>
</evidence>
<dbReference type="Gene3D" id="3.40.50.300">
    <property type="entry name" value="P-loop containing nucleotide triphosphate hydrolases"/>
    <property type="match status" value="2"/>
</dbReference>
<proteinExistence type="predicted"/>
<dbReference type="GO" id="GO:0016887">
    <property type="term" value="F:ATP hydrolysis activity"/>
    <property type="evidence" value="ECO:0007669"/>
    <property type="project" value="InterPro"/>
</dbReference>
<dbReference type="GO" id="GO:0005737">
    <property type="term" value="C:cytoplasm"/>
    <property type="evidence" value="ECO:0007669"/>
    <property type="project" value="UniProtKB-SubCell"/>
</dbReference>
<dbReference type="Pfam" id="PF00004">
    <property type="entry name" value="AAA"/>
    <property type="match status" value="1"/>
</dbReference>
<name>A0A8T0H787_CERPU</name>
<keyword evidence="10" id="KW-1185">Reference proteome</keyword>
<feature type="domain" description="RZ-type" evidence="8">
    <location>
        <begin position="4126"/>
        <end position="4199"/>
    </location>
</feature>
<evidence type="ECO:0000256" key="7">
    <source>
        <dbReference type="SAM" id="MobiDB-lite"/>
    </source>
</evidence>
<feature type="compositionally biased region" description="Low complexity" evidence="7">
    <location>
        <begin position="126"/>
        <end position="135"/>
    </location>
</feature>
<feature type="region of interest" description="Disordered" evidence="7">
    <location>
        <begin position="1"/>
        <end position="36"/>
    </location>
</feature>
<dbReference type="GO" id="GO:0004842">
    <property type="term" value="F:ubiquitin-protein transferase activity"/>
    <property type="evidence" value="ECO:0007669"/>
    <property type="project" value="InterPro"/>
</dbReference>
<dbReference type="Pfam" id="PF20173">
    <property type="entry name" value="ZnF_RZ-type"/>
    <property type="match status" value="1"/>
</dbReference>
<feature type="compositionally biased region" description="Low complexity" evidence="7">
    <location>
        <begin position="195"/>
        <end position="252"/>
    </location>
</feature>
<dbReference type="EMBL" id="CM026428">
    <property type="protein sequence ID" value="KAG0566244.1"/>
    <property type="molecule type" value="Genomic_DNA"/>
</dbReference>
<accession>A0A8T0H787</accession>
<dbReference type="PANTHER" id="PTHR22605">
    <property type="entry name" value="RZ-TYPE DOMAIN-CONTAINING PROTEIN"/>
    <property type="match status" value="1"/>
</dbReference>
<evidence type="ECO:0000256" key="3">
    <source>
        <dbReference type="ARBA" id="ARBA00022723"/>
    </source>
</evidence>
<keyword evidence="2" id="KW-0963">Cytoplasm</keyword>
<dbReference type="Proteomes" id="UP000822688">
    <property type="component" value="Chromosome 7"/>
</dbReference>
<comment type="subcellular location">
    <subcellularLocation>
        <location evidence="1">Cytoplasm</location>
    </subcellularLocation>
</comment>
<evidence type="ECO:0000256" key="1">
    <source>
        <dbReference type="ARBA" id="ARBA00004496"/>
    </source>
</evidence>
<organism evidence="9 10">
    <name type="scientific">Ceratodon purpureus</name>
    <name type="common">Fire moss</name>
    <name type="synonym">Dicranum purpureum</name>
    <dbReference type="NCBI Taxonomy" id="3225"/>
    <lineage>
        <taxon>Eukaryota</taxon>
        <taxon>Viridiplantae</taxon>
        <taxon>Streptophyta</taxon>
        <taxon>Embryophyta</taxon>
        <taxon>Bryophyta</taxon>
        <taxon>Bryophytina</taxon>
        <taxon>Bryopsida</taxon>
        <taxon>Dicranidae</taxon>
        <taxon>Pseudoditrichales</taxon>
        <taxon>Ditrichaceae</taxon>
        <taxon>Ceratodon</taxon>
    </lineage>
</organism>
<dbReference type="CDD" id="cd00009">
    <property type="entry name" value="AAA"/>
    <property type="match status" value="1"/>
</dbReference>
<dbReference type="SMART" id="SM00382">
    <property type="entry name" value="AAA"/>
    <property type="match status" value="2"/>
</dbReference>
<gene>
    <name evidence="9" type="ORF">KC19_7G049000</name>
</gene>
<dbReference type="GO" id="GO:0008270">
    <property type="term" value="F:zinc ion binding"/>
    <property type="evidence" value="ECO:0007669"/>
    <property type="project" value="UniProtKB-KW"/>
</dbReference>
<protein>
    <recommendedName>
        <fullName evidence="8">RZ-type domain-containing protein</fullName>
    </recommendedName>
</protein>
<evidence type="ECO:0000256" key="4">
    <source>
        <dbReference type="ARBA" id="ARBA00022771"/>
    </source>
</evidence>
<evidence type="ECO:0000256" key="6">
    <source>
        <dbReference type="ARBA" id="ARBA00022859"/>
    </source>
</evidence>
<dbReference type="GO" id="GO:0002376">
    <property type="term" value="P:immune system process"/>
    <property type="evidence" value="ECO:0007669"/>
    <property type="project" value="UniProtKB-KW"/>
</dbReference>
<dbReference type="InterPro" id="IPR027417">
    <property type="entry name" value="P-loop_NTPase"/>
</dbReference>
<reference evidence="9" key="1">
    <citation type="submission" date="2020-06" db="EMBL/GenBank/DDBJ databases">
        <title>WGS assembly of Ceratodon purpureus strain R40.</title>
        <authorList>
            <person name="Carey S.B."/>
            <person name="Jenkins J."/>
            <person name="Shu S."/>
            <person name="Lovell J.T."/>
            <person name="Sreedasyam A."/>
            <person name="Maumus F."/>
            <person name="Tiley G.P."/>
            <person name="Fernandez-Pozo N."/>
            <person name="Barry K."/>
            <person name="Chen C."/>
            <person name="Wang M."/>
            <person name="Lipzen A."/>
            <person name="Daum C."/>
            <person name="Saski C.A."/>
            <person name="Payton A.C."/>
            <person name="Mcbreen J.C."/>
            <person name="Conrad R.E."/>
            <person name="Kollar L.M."/>
            <person name="Olsson S."/>
            <person name="Huttunen S."/>
            <person name="Landis J.B."/>
            <person name="Wickett N.J."/>
            <person name="Johnson M.G."/>
            <person name="Rensing S.A."/>
            <person name="Grimwood J."/>
            <person name="Schmutz J."/>
            <person name="Mcdaniel S.F."/>
        </authorList>
    </citation>
    <scope>NUCLEOTIDE SEQUENCE</scope>
    <source>
        <strain evidence="9">R40</strain>
    </source>
</reference>
<feature type="compositionally biased region" description="Polar residues" evidence="7">
    <location>
        <begin position="1"/>
        <end position="17"/>
    </location>
</feature>
<evidence type="ECO:0000313" key="10">
    <source>
        <dbReference type="Proteomes" id="UP000822688"/>
    </source>
</evidence>